<dbReference type="PANTHER" id="PTHR40690">
    <property type="entry name" value="GLL3100 PROTEIN"/>
    <property type="match status" value="1"/>
</dbReference>
<dbReference type="OrthoDB" id="9778498at2"/>
<dbReference type="Pfam" id="PF17396">
    <property type="entry name" value="DUF1611_N"/>
    <property type="match status" value="1"/>
</dbReference>
<feature type="domain" description="D-glutamate N-acetyltransferase-like C-terminal" evidence="1">
    <location>
        <begin position="152"/>
        <end position="348"/>
    </location>
</feature>
<dbReference type="InterPro" id="IPR027417">
    <property type="entry name" value="P-loop_NTPase"/>
</dbReference>
<keyword evidence="4" id="KW-1185">Reference proteome</keyword>
<reference evidence="3 4" key="1">
    <citation type="submission" date="2017-03" db="EMBL/GenBank/DDBJ databases">
        <title>Draft Genome sequence of Marispirochaeta sp. strain JC444.</title>
        <authorList>
            <person name="Shivani Y."/>
            <person name="Subhash Y."/>
            <person name="Sasikala C."/>
            <person name="Ramana C."/>
        </authorList>
    </citation>
    <scope>NUCLEOTIDE SEQUENCE [LARGE SCALE GENOMIC DNA]</scope>
    <source>
        <strain evidence="3 4">JC444</strain>
    </source>
</reference>
<sequence>MLSTQALNAIVFCEGAFATTYGKTAHGLVRFTRRYRVCAVIDSTLSGRDAGEFLDARPSGIPIAANVAEALEAAEKAGRPASHFVVGIAVEGRQLPESLVTAASEALQAGLHIDSGLHVFLSEYQPLAQLAASRRLKIRDIRKPPAVEDLHFFSGRIEEVGAFRTAVLGTDSAIGKRTTAWLLIRDLEKRGLSAELIGTGQTAWMQGAEYSLVMDSLINDFVAGEIEHAVLSAWEQKQPAHIIIEGQGSLMNPAFPGGFEILAAARPHFIVLQHAPARREYDGFPGYPLHPLATQIQALELISGKKVIAISVNHQGMTREEVPGVCRSIENETGLPCCDPLVDGSDILVDAILEAAKSCR</sequence>
<dbReference type="Gene3D" id="3.40.50.300">
    <property type="entry name" value="P-loop containing nucleotide triphosphate hydrolases"/>
    <property type="match status" value="1"/>
</dbReference>
<dbReference type="PIRSF" id="PIRSF026760">
    <property type="entry name" value="UCP026760"/>
    <property type="match status" value="1"/>
</dbReference>
<dbReference type="EMBL" id="MWQY01000006">
    <property type="protein sequence ID" value="ORC36200.1"/>
    <property type="molecule type" value="Genomic_DNA"/>
</dbReference>
<dbReference type="SUPFAM" id="SSF52540">
    <property type="entry name" value="P-loop containing nucleoside triphosphate hydrolases"/>
    <property type="match status" value="1"/>
</dbReference>
<evidence type="ECO:0008006" key="5">
    <source>
        <dbReference type="Google" id="ProtNLM"/>
    </source>
</evidence>
<dbReference type="AlphaFoldDB" id="A0A1Y1S0K6"/>
<accession>A0A1Y1S0K6</accession>
<organism evidence="3 4">
    <name type="scientific">Marispirochaeta aestuarii</name>
    <dbReference type="NCBI Taxonomy" id="1963862"/>
    <lineage>
        <taxon>Bacteria</taxon>
        <taxon>Pseudomonadati</taxon>
        <taxon>Spirochaetota</taxon>
        <taxon>Spirochaetia</taxon>
        <taxon>Spirochaetales</taxon>
        <taxon>Spirochaetaceae</taxon>
        <taxon>Marispirochaeta</taxon>
    </lineage>
</organism>
<comment type="caution">
    <text evidence="3">The sequence shown here is derived from an EMBL/GenBank/DDBJ whole genome shotgun (WGS) entry which is preliminary data.</text>
</comment>
<evidence type="ECO:0000313" key="3">
    <source>
        <dbReference type="EMBL" id="ORC36200.1"/>
    </source>
</evidence>
<protein>
    <recommendedName>
        <fullName evidence="5">EBNA-1 nuclear protein</fullName>
    </recommendedName>
</protein>
<dbReference type="STRING" id="1963862.B4O97_06310"/>
<dbReference type="Gene3D" id="3.40.50.720">
    <property type="entry name" value="NAD(P)-binding Rossmann-like Domain"/>
    <property type="match status" value="1"/>
</dbReference>
<dbReference type="InterPro" id="IPR011669">
    <property type="entry name" value="DgcN-like"/>
</dbReference>
<dbReference type="Pfam" id="PF07755">
    <property type="entry name" value="DUF1611"/>
    <property type="match status" value="1"/>
</dbReference>
<evidence type="ECO:0000313" key="4">
    <source>
        <dbReference type="Proteomes" id="UP000192343"/>
    </source>
</evidence>
<proteinExistence type="predicted"/>
<feature type="domain" description="D-glutamate N-acetyltransferase-like N-terminal" evidence="2">
    <location>
        <begin position="44"/>
        <end position="144"/>
    </location>
</feature>
<evidence type="ECO:0000259" key="1">
    <source>
        <dbReference type="Pfam" id="PF07755"/>
    </source>
</evidence>
<dbReference type="PANTHER" id="PTHR40690:SF1">
    <property type="entry name" value="DUF1611 DOMAIN-CONTAINING PROTEIN"/>
    <property type="match status" value="1"/>
</dbReference>
<dbReference type="InterPro" id="IPR035402">
    <property type="entry name" value="DgcN-like_N"/>
</dbReference>
<gene>
    <name evidence="3" type="ORF">B4O97_06310</name>
</gene>
<dbReference type="InterPro" id="IPR035086">
    <property type="entry name" value="DgcN-like_C"/>
</dbReference>
<dbReference type="Proteomes" id="UP000192343">
    <property type="component" value="Unassembled WGS sequence"/>
</dbReference>
<name>A0A1Y1S0K6_9SPIO</name>
<evidence type="ECO:0000259" key="2">
    <source>
        <dbReference type="Pfam" id="PF17396"/>
    </source>
</evidence>